<dbReference type="GO" id="GO:0001080">
    <property type="term" value="P:nitrogen catabolite activation of transcription from RNA polymerase II promoter"/>
    <property type="evidence" value="ECO:0007669"/>
    <property type="project" value="TreeGrafter"/>
</dbReference>
<dbReference type="CDD" id="cd00067">
    <property type="entry name" value="GAL4"/>
    <property type="match status" value="1"/>
</dbReference>
<sequence>MFSTLKCASGATGYVVEPAEPPFNKRQKVLARVACAYCREKKLRCSGEPEGCQRCLARSIECVYLSQRASPAGHRRQSSTATLASSDISSISTLAPSTAEETSQDKLMMWGDDDVWNYTEGLDDMQWPGATVMNRASIVTLEDTSCTNTRATDNLGHRGSISSAQSPIDKVSRRTTPRHSTPLTTVSDAAFGCCDCINQLLQQNEKLSITLFTGRAERKPCPADIFTNAIWRCHKDSMASCEALLSCDSCSSRSELVILAIGMCRMIMTSIEDIHTQLRSNVLLDDDLRSEQSQYRSPRAGDKRTRDDVSGGEERQRSRSPLSGQWDLDEDELHIVRGLLDSRVARIGCLLTKIRQITVARHWPGCETMNEGIRKRHAFIAANAHECRL</sequence>
<dbReference type="EMBL" id="JH793876">
    <property type="protein sequence ID" value="ELQ35316.1"/>
    <property type="molecule type" value="Genomic_DNA"/>
</dbReference>
<reference evidence="4" key="1">
    <citation type="journal article" date="2012" name="PLoS Genet.">
        <title>Comparative analysis of the genomes of two field isolates of the rice blast fungus Magnaporthe oryzae.</title>
        <authorList>
            <person name="Xue M."/>
            <person name="Yang J."/>
            <person name="Li Z."/>
            <person name="Hu S."/>
            <person name="Yao N."/>
            <person name="Dean R.A."/>
            <person name="Zhao W."/>
            <person name="Shen M."/>
            <person name="Zhang H."/>
            <person name="Li C."/>
            <person name="Liu L."/>
            <person name="Cao L."/>
            <person name="Xu X."/>
            <person name="Xing Y."/>
            <person name="Hsiang T."/>
            <person name="Zhang Z."/>
            <person name="Xu J.R."/>
            <person name="Peng Y.L."/>
        </authorList>
    </citation>
    <scope>NUCLEOTIDE SEQUENCE</scope>
    <source>
        <strain evidence="4">Y34</strain>
    </source>
</reference>
<dbReference type="PANTHER" id="PTHR31668:SF4">
    <property type="entry name" value="TRANSCRIPTIONAL ACTIVATOR PROTEIN DAL81"/>
    <property type="match status" value="1"/>
</dbReference>
<feature type="domain" description="Zn(2)-C6 fungal-type" evidence="3">
    <location>
        <begin position="34"/>
        <end position="64"/>
    </location>
</feature>
<evidence type="ECO:0000256" key="2">
    <source>
        <dbReference type="SAM" id="MobiDB-lite"/>
    </source>
</evidence>
<dbReference type="GO" id="GO:0005634">
    <property type="term" value="C:nucleus"/>
    <property type="evidence" value="ECO:0007669"/>
    <property type="project" value="TreeGrafter"/>
</dbReference>
<dbReference type="AlphaFoldDB" id="A0AA97NS55"/>
<dbReference type="InterPro" id="IPR050797">
    <property type="entry name" value="Carb_Metab_Trans_Reg"/>
</dbReference>
<evidence type="ECO:0000313" key="4">
    <source>
        <dbReference type="EMBL" id="ELQ35316.1"/>
    </source>
</evidence>
<dbReference type="InterPro" id="IPR036864">
    <property type="entry name" value="Zn2-C6_fun-type_DNA-bd_sf"/>
</dbReference>
<dbReference type="PROSITE" id="PS50048">
    <property type="entry name" value="ZN2_CY6_FUNGAL_2"/>
    <property type="match status" value="1"/>
</dbReference>
<dbReference type="SMART" id="SM00066">
    <property type="entry name" value="GAL4"/>
    <property type="match status" value="1"/>
</dbReference>
<dbReference type="Proteomes" id="UP000011086">
    <property type="component" value="Unassembled WGS sequence"/>
</dbReference>
<feature type="region of interest" description="Disordered" evidence="2">
    <location>
        <begin position="156"/>
        <end position="181"/>
    </location>
</feature>
<dbReference type="Pfam" id="PF00172">
    <property type="entry name" value="Zn_clus"/>
    <property type="match status" value="1"/>
</dbReference>
<accession>A0AA97NS55</accession>
<organism evidence="4">
    <name type="scientific">Pyricularia oryzae (strain Y34)</name>
    <name type="common">Rice blast fungus</name>
    <name type="synonym">Magnaporthe oryzae</name>
    <dbReference type="NCBI Taxonomy" id="1143189"/>
    <lineage>
        <taxon>Eukaryota</taxon>
        <taxon>Fungi</taxon>
        <taxon>Dikarya</taxon>
        <taxon>Ascomycota</taxon>
        <taxon>Pezizomycotina</taxon>
        <taxon>Sordariomycetes</taxon>
        <taxon>Sordariomycetidae</taxon>
        <taxon>Magnaporthales</taxon>
        <taxon>Pyriculariaceae</taxon>
        <taxon>Pyricularia</taxon>
    </lineage>
</organism>
<dbReference type="SUPFAM" id="SSF57701">
    <property type="entry name" value="Zn2/Cys6 DNA-binding domain"/>
    <property type="match status" value="1"/>
</dbReference>
<dbReference type="Gene3D" id="4.10.240.10">
    <property type="entry name" value="Zn(2)-C6 fungal-type DNA-binding domain"/>
    <property type="match status" value="1"/>
</dbReference>
<evidence type="ECO:0000259" key="3">
    <source>
        <dbReference type="PROSITE" id="PS50048"/>
    </source>
</evidence>
<dbReference type="PANTHER" id="PTHR31668">
    <property type="entry name" value="GLUCOSE TRANSPORT TRANSCRIPTION REGULATOR RGT1-RELATED-RELATED"/>
    <property type="match status" value="1"/>
</dbReference>
<keyword evidence="1" id="KW-0539">Nucleus</keyword>
<proteinExistence type="predicted"/>
<dbReference type="PROSITE" id="PS00463">
    <property type="entry name" value="ZN2_CY6_FUNGAL_1"/>
    <property type="match status" value="1"/>
</dbReference>
<evidence type="ECO:0000256" key="1">
    <source>
        <dbReference type="ARBA" id="ARBA00023242"/>
    </source>
</evidence>
<protein>
    <recommendedName>
        <fullName evidence="3">Zn(2)-C6 fungal-type domain-containing protein</fullName>
    </recommendedName>
</protein>
<feature type="compositionally biased region" description="Basic and acidic residues" evidence="2">
    <location>
        <begin position="299"/>
        <end position="317"/>
    </location>
</feature>
<name>A0AA97NS55_PYRO3</name>
<gene>
    <name evidence="4" type="ORF">OOU_Y34scaffold00714g5</name>
</gene>
<dbReference type="GO" id="GO:0008270">
    <property type="term" value="F:zinc ion binding"/>
    <property type="evidence" value="ECO:0007669"/>
    <property type="project" value="InterPro"/>
</dbReference>
<dbReference type="GO" id="GO:0000981">
    <property type="term" value="F:DNA-binding transcription factor activity, RNA polymerase II-specific"/>
    <property type="evidence" value="ECO:0007669"/>
    <property type="project" value="InterPro"/>
</dbReference>
<dbReference type="InterPro" id="IPR001138">
    <property type="entry name" value="Zn2Cys6_DnaBD"/>
</dbReference>
<feature type="region of interest" description="Disordered" evidence="2">
    <location>
        <begin position="291"/>
        <end position="323"/>
    </location>
</feature>